<keyword evidence="2" id="KW-1185">Reference proteome</keyword>
<evidence type="ECO:0000313" key="1">
    <source>
        <dbReference type="EMBL" id="KAI8029797.1"/>
    </source>
</evidence>
<name>A0ACC0IWJ7_9ERIC</name>
<comment type="caution">
    <text evidence="1">The sequence shown here is derived from an EMBL/GenBank/DDBJ whole genome shotgun (WGS) entry which is preliminary data.</text>
</comment>
<organism evidence="1 2">
    <name type="scientific">Camellia lanceoleosa</name>
    <dbReference type="NCBI Taxonomy" id="1840588"/>
    <lineage>
        <taxon>Eukaryota</taxon>
        <taxon>Viridiplantae</taxon>
        <taxon>Streptophyta</taxon>
        <taxon>Embryophyta</taxon>
        <taxon>Tracheophyta</taxon>
        <taxon>Spermatophyta</taxon>
        <taxon>Magnoliopsida</taxon>
        <taxon>eudicotyledons</taxon>
        <taxon>Gunneridae</taxon>
        <taxon>Pentapetalae</taxon>
        <taxon>asterids</taxon>
        <taxon>Ericales</taxon>
        <taxon>Theaceae</taxon>
        <taxon>Camellia</taxon>
    </lineage>
</organism>
<protein>
    <submittedName>
        <fullName evidence="1">Uncharacterized protein</fullName>
    </submittedName>
</protein>
<gene>
    <name evidence="1" type="ORF">LOK49_LG01G00179</name>
</gene>
<evidence type="ECO:0000313" key="2">
    <source>
        <dbReference type="Proteomes" id="UP001060215"/>
    </source>
</evidence>
<proteinExistence type="predicted"/>
<sequence>MERIILTTNNIIIGGRIKERPYSHTNQKLEILKNSMVTQNFGTFSFIVKA</sequence>
<dbReference type="EMBL" id="CM045758">
    <property type="protein sequence ID" value="KAI8029797.1"/>
    <property type="molecule type" value="Genomic_DNA"/>
</dbReference>
<accession>A0ACC0IWJ7</accession>
<reference evidence="1 2" key="1">
    <citation type="journal article" date="2022" name="Plant J.">
        <title>Chromosome-level genome of Camellia lanceoleosa provides a valuable resource for understanding genome evolution and self-incompatibility.</title>
        <authorList>
            <person name="Gong W."/>
            <person name="Xiao S."/>
            <person name="Wang L."/>
            <person name="Liao Z."/>
            <person name="Chang Y."/>
            <person name="Mo W."/>
            <person name="Hu G."/>
            <person name="Li W."/>
            <person name="Zhao G."/>
            <person name="Zhu H."/>
            <person name="Hu X."/>
            <person name="Ji K."/>
            <person name="Xiang X."/>
            <person name="Song Q."/>
            <person name="Yuan D."/>
            <person name="Jin S."/>
            <person name="Zhang L."/>
        </authorList>
    </citation>
    <scope>NUCLEOTIDE SEQUENCE [LARGE SCALE GENOMIC DNA]</scope>
    <source>
        <strain evidence="1">SQ_2022a</strain>
    </source>
</reference>
<dbReference type="Proteomes" id="UP001060215">
    <property type="component" value="Chromosome 1"/>
</dbReference>